<feature type="domain" description="ABC transmembrane type-1" evidence="6">
    <location>
        <begin position="343"/>
        <end position="547"/>
    </location>
</feature>
<keyword evidence="3 5" id="KW-1133">Transmembrane helix</keyword>
<dbReference type="Pfam" id="PF00528">
    <property type="entry name" value="BPD_transp_1"/>
    <property type="match status" value="2"/>
</dbReference>
<feature type="transmembrane region" description="Helical" evidence="5">
    <location>
        <begin position="381"/>
        <end position="401"/>
    </location>
</feature>
<evidence type="ECO:0000256" key="5">
    <source>
        <dbReference type="SAM" id="Phobius"/>
    </source>
</evidence>
<dbReference type="PROSITE" id="PS50928">
    <property type="entry name" value="ABC_TM1"/>
    <property type="match status" value="2"/>
</dbReference>
<dbReference type="SUPFAM" id="SSF161098">
    <property type="entry name" value="MetI-like"/>
    <property type="match status" value="2"/>
</dbReference>
<dbReference type="GO" id="GO:0055085">
    <property type="term" value="P:transmembrane transport"/>
    <property type="evidence" value="ECO:0007669"/>
    <property type="project" value="InterPro"/>
</dbReference>
<feature type="transmembrane region" description="Helical" evidence="5">
    <location>
        <begin position="97"/>
        <end position="121"/>
    </location>
</feature>
<feature type="transmembrane region" description="Helical" evidence="5">
    <location>
        <begin position="347"/>
        <end position="369"/>
    </location>
</feature>
<keyword evidence="2 5" id="KW-0812">Transmembrane</keyword>
<dbReference type="InterPro" id="IPR035906">
    <property type="entry name" value="MetI-like_sf"/>
</dbReference>
<feature type="transmembrane region" description="Helical" evidence="5">
    <location>
        <begin position="185"/>
        <end position="207"/>
    </location>
</feature>
<dbReference type="Gene3D" id="1.10.3720.10">
    <property type="entry name" value="MetI-like"/>
    <property type="match status" value="2"/>
</dbReference>
<feature type="transmembrane region" description="Helical" evidence="5">
    <location>
        <begin position="291"/>
        <end position="320"/>
    </location>
</feature>
<comment type="subcellular location">
    <subcellularLocation>
        <location evidence="1">Membrane</location>
        <topology evidence="1">Multi-pass membrane protein</topology>
    </subcellularLocation>
</comment>
<protein>
    <submittedName>
        <fullName evidence="7">Unannotated protein</fullName>
    </submittedName>
</protein>
<feature type="transmembrane region" description="Helical" evidence="5">
    <location>
        <begin position="12"/>
        <end position="34"/>
    </location>
</feature>
<evidence type="ECO:0000256" key="2">
    <source>
        <dbReference type="ARBA" id="ARBA00022692"/>
    </source>
</evidence>
<gene>
    <name evidence="7" type="ORF">UFOPK1791_00819</name>
    <name evidence="8" type="ORF">UFOPK2982_00634</name>
</gene>
<evidence type="ECO:0000313" key="8">
    <source>
        <dbReference type="EMBL" id="CAB4791687.1"/>
    </source>
</evidence>
<dbReference type="CDD" id="cd06261">
    <property type="entry name" value="TM_PBP2"/>
    <property type="match status" value="2"/>
</dbReference>
<feature type="domain" description="ABC transmembrane type-1" evidence="6">
    <location>
        <begin position="62"/>
        <end position="261"/>
    </location>
</feature>
<feature type="transmembrane region" description="Helical" evidence="5">
    <location>
        <begin position="526"/>
        <end position="551"/>
    </location>
</feature>
<dbReference type="PANTHER" id="PTHR43496">
    <property type="entry name" value="PROTEIN LPLB"/>
    <property type="match status" value="1"/>
</dbReference>
<feature type="transmembrane region" description="Helical" evidence="5">
    <location>
        <begin position="413"/>
        <end position="436"/>
    </location>
</feature>
<keyword evidence="4 5" id="KW-0472">Membrane</keyword>
<dbReference type="GO" id="GO:0016020">
    <property type="term" value="C:membrane"/>
    <property type="evidence" value="ECO:0007669"/>
    <property type="project" value="UniProtKB-SubCell"/>
</dbReference>
<dbReference type="EMBL" id="CAEZUF010000078">
    <property type="protein sequence ID" value="CAB4595737.1"/>
    <property type="molecule type" value="Genomic_DNA"/>
</dbReference>
<feature type="transmembrane region" description="Helical" evidence="5">
    <location>
        <begin position="483"/>
        <end position="506"/>
    </location>
</feature>
<reference evidence="7" key="1">
    <citation type="submission" date="2020-05" db="EMBL/GenBank/DDBJ databases">
        <authorList>
            <person name="Chiriac C."/>
            <person name="Salcher M."/>
            <person name="Ghai R."/>
            <person name="Kavagutti S V."/>
        </authorList>
    </citation>
    <scope>NUCLEOTIDE SEQUENCE</scope>
</reference>
<evidence type="ECO:0000256" key="3">
    <source>
        <dbReference type="ARBA" id="ARBA00022989"/>
    </source>
</evidence>
<sequence length="566" mass="60691">MASNRKNAKFDIFTKIALIFVIAIIILLVLLPLANIFKFAMDPGGRVVFTDLPKSLVDQEIVKNTLKLGLTVGTLGTLLGFFLAYTQTRIEFKGKRILHVINLIPIISPPFALATAVIVLFGRSGLITRDLLGLRPTLYGYPGLVIVLTLSFFPVAYMNILGMMKSLDPALDEAGSILGANRWKIFKSITVPLLIPGIAGSFLLLFIESIADLANPLIIGGGYTVLASRAYISINGDYNIPGAAGYSLLLLIPALLVFLIQRFWSQRNSVISVTGKPTGRINPIKSGPIKYLLLTVTWFVSILIAVVYLTVIMGSFASIIGVNNALTLEHFRYVLSGFGGDSVKTTVILALIATPIAGMVGMLIAWLVIRRVKRGSQILDFLGMLGIAVPGTVIGIGYAITYNDAVRIGGHTIIPQLSGGGAILGGAIVIVMVYVIRSSPAGQRSGIASLQQIDPSIDEASSSLGASGFRTFRLVTLPLIRGAFLTGLMYAFAHSMTTLSPIIFLVTADTPIMTQKILAEADQGRYGNSFAFCVVLIVIVLTVMGLINLAVRGRKTTSYKPLAMVK</sequence>
<feature type="transmembrane region" description="Helical" evidence="5">
    <location>
        <begin position="243"/>
        <end position="260"/>
    </location>
</feature>
<evidence type="ECO:0000313" key="7">
    <source>
        <dbReference type="EMBL" id="CAB4595737.1"/>
    </source>
</evidence>
<evidence type="ECO:0000259" key="6">
    <source>
        <dbReference type="PROSITE" id="PS50928"/>
    </source>
</evidence>
<dbReference type="PANTHER" id="PTHR43496:SF1">
    <property type="entry name" value="POLYGALACTURONAN_RHAMNOGALACTURONAN TRANSPORT SYSTEM PERMEASE PROTEIN YTEP"/>
    <property type="match status" value="1"/>
</dbReference>
<evidence type="ECO:0000256" key="4">
    <source>
        <dbReference type="ARBA" id="ARBA00023136"/>
    </source>
</evidence>
<dbReference type="AlphaFoldDB" id="A0A6J6G3F7"/>
<name>A0A6J6G3F7_9ZZZZ</name>
<dbReference type="InterPro" id="IPR000515">
    <property type="entry name" value="MetI-like"/>
</dbReference>
<evidence type="ECO:0000256" key="1">
    <source>
        <dbReference type="ARBA" id="ARBA00004141"/>
    </source>
</evidence>
<feature type="transmembrane region" description="Helical" evidence="5">
    <location>
        <begin position="141"/>
        <end position="164"/>
    </location>
</feature>
<dbReference type="EMBL" id="CAFAAE010000080">
    <property type="protein sequence ID" value="CAB4791687.1"/>
    <property type="molecule type" value="Genomic_DNA"/>
</dbReference>
<proteinExistence type="predicted"/>
<feature type="transmembrane region" description="Helical" evidence="5">
    <location>
        <begin position="66"/>
        <end position="85"/>
    </location>
</feature>
<organism evidence="7">
    <name type="scientific">freshwater metagenome</name>
    <dbReference type="NCBI Taxonomy" id="449393"/>
    <lineage>
        <taxon>unclassified sequences</taxon>
        <taxon>metagenomes</taxon>
        <taxon>ecological metagenomes</taxon>
    </lineage>
</organism>
<accession>A0A6J6G3F7</accession>